<evidence type="ECO:0000256" key="1">
    <source>
        <dbReference type="SAM" id="MobiDB-lite"/>
    </source>
</evidence>
<organism evidence="2">
    <name type="scientific">Pseudogymnoascus destructans</name>
    <dbReference type="NCBI Taxonomy" id="655981"/>
    <lineage>
        <taxon>Eukaryota</taxon>
        <taxon>Fungi</taxon>
        <taxon>Dikarya</taxon>
        <taxon>Ascomycota</taxon>
        <taxon>Pezizomycotina</taxon>
        <taxon>Leotiomycetes</taxon>
        <taxon>Thelebolales</taxon>
        <taxon>Thelebolaceae</taxon>
        <taxon>Pseudogymnoascus</taxon>
    </lineage>
</organism>
<dbReference type="GeneID" id="36284632"/>
<evidence type="ECO:0000313" key="2">
    <source>
        <dbReference type="EMBL" id="OAF61963.1"/>
    </source>
</evidence>
<feature type="compositionally biased region" description="Pro residues" evidence="1">
    <location>
        <begin position="146"/>
        <end position="165"/>
    </location>
</feature>
<feature type="compositionally biased region" description="Basic and acidic residues" evidence="1">
    <location>
        <begin position="100"/>
        <end position="139"/>
    </location>
</feature>
<feature type="compositionally biased region" description="Gly residues" evidence="1">
    <location>
        <begin position="7"/>
        <end position="27"/>
    </location>
</feature>
<dbReference type="AlphaFoldDB" id="A0A177AL16"/>
<sequence length="222" mass="23739">MWYGWGVDYGGGRLGGKTRGKTGGETGGKTRGETGGKTRGETGGKTGGKTRGETGGKTESNGQRVERGSGQPKGLSGESQNQKTRIGNHLTPSLNVLEATKAHIQGECHLEATRRAHERPPRGHKESPREATRRAHESPQGEPKQTIPPSPAASPRPALSPPPPRRGNSSHDIPITVNPRQYLKPRRWAMAIPMSRHPDATLASPPLVNILVDIPKGVTPIH</sequence>
<dbReference type="EMBL" id="KV441388">
    <property type="protein sequence ID" value="OAF61963.1"/>
    <property type="molecule type" value="Genomic_DNA"/>
</dbReference>
<protein>
    <submittedName>
        <fullName evidence="2">Uncharacterized protein</fullName>
    </submittedName>
</protein>
<name>A0A177AL16_9PEZI</name>
<feature type="compositionally biased region" description="Polar residues" evidence="1">
    <location>
        <begin position="77"/>
        <end position="94"/>
    </location>
</feature>
<accession>A0A177AL16</accession>
<feature type="compositionally biased region" description="Basic and acidic residues" evidence="1">
    <location>
        <begin position="28"/>
        <end position="42"/>
    </location>
</feature>
<reference evidence="2" key="1">
    <citation type="submission" date="2016-03" db="EMBL/GenBank/DDBJ databases">
        <title>Updated assembly of Pseudogymnoascus destructans, the fungus causing white-nose syndrome of bats.</title>
        <authorList>
            <person name="Palmer J.M."/>
            <person name="Drees K.P."/>
            <person name="Foster J.T."/>
            <person name="Lindner D.L."/>
        </authorList>
    </citation>
    <scope>NUCLEOTIDE SEQUENCE [LARGE SCALE GENOMIC DNA]</scope>
    <source>
        <strain evidence="2">20631-21</strain>
    </source>
</reference>
<proteinExistence type="predicted"/>
<gene>
    <name evidence="2" type="ORF">VC83_01543</name>
</gene>
<dbReference type="Proteomes" id="UP000077154">
    <property type="component" value="Unassembled WGS sequence"/>
</dbReference>
<dbReference type="RefSeq" id="XP_024327237.1">
    <property type="nucleotide sequence ID" value="XM_024465218.1"/>
</dbReference>
<feature type="region of interest" description="Disordered" evidence="1">
    <location>
        <begin position="1"/>
        <end position="180"/>
    </location>
</feature>